<sequence>MFSGGFGGNWCYLVALLTIPVAFSGEVNVDILMPDIILEMRAISTKIPDGHLPLNPIKASWNNSILPFKIDLECVEGVGRAPDVTR</sequence>
<evidence type="ECO:0000313" key="1">
    <source>
        <dbReference type="EMBL" id="KAF6202196.1"/>
    </source>
</evidence>
<comment type="caution">
    <text evidence="1">The sequence shown here is derived from an EMBL/GenBank/DDBJ whole genome shotgun (WGS) entry which is preliminary data.</text>
</comment>
<accession>A0A6A4INV3</accession>
<name>A0A6A4INV3_APOLU</name>
<keyword evidence="2" id="KW-1185">Reference proteome</keyword>
<dbReference type="EMBL" id="WIXP02000012">
    <property type="protein sequence ID" value="KAF6202196.1"/>
    <property type="molecule type" value="Genomic_DNA"/>
</dbReference>
<organism evidence="1 2">
    <name type="scientific">Apolygus lucorum</name>
    <name type="common">Small green plant bug</name>
    <name type="synonym">Lygocoris lucorum</name>
    <dbReference type="NCBI Taxonomy" id="248454"/>
    <lineage>
        <taxon>Eukaryota</taxon>
        <taxon>Metazoa</taxon>
        <taxon>Ecdysozoa</taxon>
        <taxon>Arthropoda</taxon>
        <taxon>Hexapoda</taxon>
        <taxon>Insecta</taxon>
        <taxon>Pterygota</taxon>
        <taxon>Neoptera</taxon>
        <taxon>Paraneoptera</taxon>
        <taxon>Hemiptera</taxon>
        <taxon>Heteroptera</taxon>
        <taxon>Panheteroptera</taxon>
        <taxon>Cimicomorpha</taxon>
        <taxon>Miridae</taxon>
        <taxon>Mirini</taxon>
        <taxon>Apolygus</taxon>
    </lineage>
</organism>
<evidence type="ECO:0000313" key="2">
    <source>
        <dbReference type="Proteomes" id="UP000466442"/>
    </source>
</evidence>
<reference evidence="1" key="1">
    <citation type="journal article" date="2021" name="Mol. Ecol. Resour.">
        <title>Apolygus lucorum genome provides insights into omnivorousness and mesophyll feeding.</title>
        <authorList>
            <person name="Liu Y."/>
            <person name="Liu H."/>
            <person name="Wang H."/>
            <person name="Huang T."/>
            <person name="Liu B."/>
            <person name="Yang B."/>
            <person name="Yin L."/>
            <person name="Li B."/>
            <person name="Zhang Y."/>
            <person name="Zhang S."/>
            <person name="Jiang F."/>
            <person name="Zhang X."/>
            <person name="Ren Y."/>
            <person name="Wang B."/>
            <person name="Wang S."/>
            <person name="Lu Y."/>
            <person name="Wu K."/>
            <person name="Fan W."/>
            <person name="Wang G."/>
        </authorList>
    </citation>
    <scope>NUCLEOTIDE SEQUENCE</scope>
    <source>
        <strain evidence="1">12Hb</strain>
    </source>
</reference>
<proteinExistence type="predicted"/>
<dbReference type="AlphaFoldDB" id="A0A6A4INV3"/>
<dbReference type="Proteomes" id="UP000466442">
    <property type="component" value="Linkage Group LG12"/>
</dbReference>
<protein>
    <submittedName>
        <fullName evidence="1">Uncharacterized protein</fullName>
    </submittedName>
</protein>
<gene>
    <name evidence="1" type="ORF">GE061_004594</name>
</gene>